<reference evidence="1 2" key="2">
    <citation type="journal article" date="2011" name="ISME J.">
        <title>RNA-seq reveals cooperative metabolic interactions between two termite-gut spirochete species in co-culture.</title>
        <authorList>
            <person name="Rosenthal A.Z."/>
            <person name="Matson E.G."/>
            <person name="Eldar A."/>
            <person name="Leadbetter J.R."/>
        </authorList>
    </citation>
    <scope>NUCLEOTIDE SEQUENCE [LARGE SCALE GENOMIC DNA]</scope>
    <source>
        <strain evidence="2">ATCC BAA-887 / DSM 12427 / ZAS-2</strain>
    </source>
</reference>
<accession>F5YJS4</accession>
<name>F5YJS4_TREPZ</name>
<sequence>MYEDHSNQFNQRRDREKYPVCLFVKALTGAGYKYLVIDADASNNSLSFYLNDSAGLGLTQRRKALHHNKT</sequence>
<dbReference type="STRING" id="545694.TREPR_2063"/>
<reference evidence="2" key="1">
    <citation type="submission" date="2009-12" db="EMBL/GenBank/DDBJ databases">
        <title>Complete sequence of Treponema primitia strain ZAS-2.</title>
        <authorList>
            <person name="Tetu S.G."/>
            <person name="Matson E."/>
            <person name="Ren Q."/>
            <person name="Seshadri R."/>
            <person name="Elbourne L."/>
            <person name="Hassan K.A."/>
            <person name="Durkin A."/>
            <person name="Radune D."/>
            <person name="Mohamoud Y."/>
            <person name="Shay R."/>
            <person name="Jin S."/>
            <person name="Zhang X."/>
            <person name="Lucey K."/>
            <person name="Ballor N.R."/>
            <person name="Ottesen E."/>
            <person name="Rosenthal R."/>
            <person name="Allen A."/>
            <person name="Leadbetter J.R."/>
            <person name="Paulsen I.T."/>
        </authorList>
    </citation>
    <scope>NUCLEOTIDE SEQUENCE [LARGE SCALE GENOMIC DNA]</scope>
    <source>
        <strain evidence="2">ATCC BAA-887 / DSM 12427 / ZAS-2</strain>
    </source>
</reference>
<gene>
    <name evidence="1" type="ordered locus">TREPR_2063</name>
</gene>
<keyword evidence="2" id="KW-1185">Reference proteome</keyword>
<dbReference type="KEGG" id="tpi:TREPR_2063"/>
<evidence type="ECO:0000313" key="1">
    <source>
        <dbReference type="EMBL" id="AEF84352.1"/>
    </source>
</evidence>
<organism evidence="1 2">
    <name type="scientific">Treponema primitia (strain ATCC BAA-887 / DSM 12427 / ZAS-2)</name>
    <dbReference type="NCBI Taxonomy" id="545694"/>
    <lineage>
        <taxon>Bacteria</taxon>
        <taxon>Pseudomonadati</taxon>
        <taxon>Spirochaetota</taxon>
        <taxon>Spirochaetia</taxon>
        <taxon>Spirochaetales</taxon>
        <taxon>Treponemataceae</taxon>
        <taxon>Treponema</taxon>
    </lineage>
</organism>
<dbReference type="Proteomes" id="UP000009223">
    <property type="component" value="Chromosome"/>
</dbReference>
<proteinExistence type="predicted"/>
<dbReference type="AlphaFoldDB" id="F5YJS4"/>
<dbReference type="EMBL" id="CP001843">
    <property type="protein sequence ID" value="AEF84352.1"/>
    <property type="molecule type" value="Genomic_DNA"/>
</dbReference>
<evidence type="ECO:0000313" key="2">
    <source>
        <dbReference type="Proteomes" id="UP000009223"/>
    </source>
</evidence>
<protein>
    <submittedName>
        <fullName evidence="1">Uncharacterized protein</fullName>
    </submittedName>
</protein>
<dbReference type="HOGENOM" id="CLU_2756644_0_0_12"/>